<comment type="caution">
    <text evidence="10">The sequence shown here is derived from an EMBL/GenBank/DDBJ whole genome shotgun (WGS) entry which is preliminary data.</text>
</comment>
<dbReference type="NCBIfam" id="TIGR01549">
    <property type="entry name" value="HAD-SF-IA-v1"/>
    <property type="match status" value="1"/>
</dbReference>
<dbReference type="GO" id="GO:0046570">
    <property type="term" value="F:methylthioribulose 1-phosphate dehydratase activity"/>
    <property type="evidence" value="ECO:0007669"/>
    <property type="project" value="TreeGrafter"/>
</dbReference>
<evidence type="ECO:0000256" key="3">
    <source>
        <dbReference type="ARBA" id="ARBA00022801"/>
    </source>
</evidence>
<evidence type="ECO:0000313" key="10">
    <source>
        <dbReference type="EMBL" id="CAB9526665.1"/>
    </source>
</evidence>
<dbReference type="Pfam" id="PF00702">
    <property type="entry name" value="Hydrolase"/>
    <property type="match status" value="1"/>
</dbReference>
<dbReference type="SFLD" id="SFLDG01133">
    <property type="entry name" value="C1.5.4:_Enolase-phosphatase_Li"/>
    <property type="match status" value="1"/>
</dbReference>
<dbReference type="SUPFAM" id="SSF56784">
    <property type="entry name" value="HAD-like"/>
    <property type="match status" value="1"/>
</dbReference>
<keyword evidence="3" id="KW-0378">Hydrolase</keyword>
<keyword evidence="2" id="KW-0479">Metal-binding</keyword>
<dbReference type="InterPro" id="IPR017714">
    <property type="entry name" value="MethylthioRu-1-P_deHdtase_MtnB"/>
</dbReference>
<dbReference type="GO" id="GO:0019509">
    <property type="term" value="P:L-methionine salvage from methylthioadenosine"/>
    <property type="evidence" value="ECO:0007669"/>
    <property type="project" value="InterPro"/>
</dbReference>
<keyword evidence="7" id="KW-0511">Multifunctional enzyme</keyword>
<dbReference type="InterPro" id="IPR023943">
    <property type="entry name" value="Enolase-ppase_E1"/>
</dbReference>
<keyword evidence="4" id="KW-0862">Zinc</keyword>
<dbReference type="InterPro" id="IPR036412">
    <property type="entry name" value="HAD-like_sf"/>
</dbReference>
<dbReference type="SFLD" id="SFLDS00003">
    <property type="entry name" value="Haloacid_Dehalogenase"/>
    <property type="match status" value="1"/>
</dbReference>
<evidence type="ECO:0000259" key="9">
    <source>
        <dbReference type="SMART" id="SM01007"/>
    </source>
</evidence>
<accession>A0A9N8EUL3</accession>
<dbReference type="InterPro" id="IPR036409">
    <property type="entry name" value="Aldolase_II/adducin_N_sf"/>
</dbReference>
<dbReference type="GO" id="GO:0043874">
    <property type="term" value="F:acireductone synthase activity"/>
    <property type="evidence" value="ECO:0007669"/>
    <property type="project" value="InterPro"/>
</dbReference>
<dbReference type="GO" id="GO:0005737">
    <property type="term" value="C:cytoplasm"/>
    <property type="evidence" value="ECO:0007669"/>
    <property type="project" value="InterPro"/>
</dbReference>
<evidence type="ECO:0000256" key="2">
    <source>
        <dbReference type="ARBA" id="ARBA00022723"/>
    </source>
</evidence>
<dbReference type="InterPro" id="IPR001303">
    <property type="entry name" value="Aldolase_II/adducin_N"/>
</dbReference>
<feature type="region of interest" description="Disordered" evidence="8">
    <location>
        <begin position="1"/>
        <end position="29"/>
    </location>
</feature>
<dbReference type="Gene3D" id="3.40.50.1000">
    <property type="entry name" value="HAD superfamily/HAD-like"/>
    <property type="match status" value="1"/>
</dbReference>
<evidence type="ECO:0000256" key="8">
    <source>
        <dbReference type="SAM" id="MobiDB-lite"/>
    </source>
</evidence>
<evidence type="ECO:0000256" key="1">
    <source>
        <dbReference type="ARBA" id="ARBA00022605"/>
    </source>
</evidence>
<dbReference type="Pfam" id="PF00596">
    <property type="entry name" value="Aldolase_II"/>
    <property type="match status" value="1"/>
</dbReference>
<dbReference type="GO" id="GO:0000287">
    <property type="term" value="F:magnesium ion binding"/>
    <property type="evidence" value="ECO:0007669"/>
    <property type="project" value="InterPro"/>
</dbReference>
<dbReference type="EMBL" id="CAICTM010001863">
    <property type="protein sequence ID" value="CAB9526665.1"/>
    <property type="molecule type" value="Genomic_DNA"/>
</dbReference>
<dbReference type="Gene3D" id="3.40.225.10">
    <property type="entry name" value="Class II aldolase/adducin N-terminal domain"/>
    <property type="match status" value="1"/>
</dbReference>
<feature type="domain" description="Class II aldolase/adducin N-terminal" evidence="9">
    <location>
        <begin position="93"/>
        <end position="293"/>
    </location>
</feature>
<dbReference type="SUPFAM" id="SSF53639">
    <property type="entry name" value="AraD/HMP-PK domain-like"/>
    <property type="match status" value="1"/>
</dbReference>
<dbReference type="AlphaFoldDB" id="A0A9N8EUL3"/>
<dbReference type="InterPro" id="IPR006439">
    <property type="entry name" value="HAD-SF_hydro_IA"/>
</dbReference>
<dbReference type="NCBIfam" id="TIGR01691">
    <property type="entry name" value="enolase-ppase"/>
    <property type="match status" value="1"/>
</dbReference>
<evidence type="ECO:0000256" key="4">
    <source>
        <dbReference type="ARBA" id="ARBA00022833"/>
    </source>
</evidence>
<dbReference type="NCBIfam" id="TIGR03328">
    <property type="entry name" value="salvage_mtnB"/>
    <property type="match status" value="1"/>
</dbReference>
<evidence type="ECO:0000256" key="6">
    <source>
        <dbReference type="ARBA" id="ARBA00023239"/>
    </source>
</evidence>
<keyword evidence="1" id="KW-0028">Amino-acid biosynthesis</keyword>
<dbReference type="InterPro" id="IPR023214">
    <property type="entry name" value="HAD_sf"/>
</dbReference>
<dbReference type="SFLD" id="SFLDG01129">
    <property type="entry name" value="C1.5:_HAD__Beta-PGM__Phosphata"/>
    <property type="match status" value="1"/>
</dbReference>
<dbReference type="Proteomes" id="UP001153069">
    <property type="component" value="Unassembled WGS sequence"/>
</dbReference>
<keyword evidence="6" id="KW-0456">Lyase</keyword>
<organism evidence="10 11">
    <name type="scientific">Seminavis robusta</name>
    <dbReference type="NCBI Taxonomy" id="568900"/>
    <lineage>
        <taxon>Eukaryota</taxon>
        <taxon>Sar</taxon>
        <taxon>Stramenopiles</taxon>
        <taxon>Ochrophyta</taxon>
        <taxon>Bacillariophyta</taxon>
        <taxon>Bacillariophyceae</taxon>
        <taxon>Bacillariophycidae</taxon>
        <taxon>Naviculales</taxon>
        <taxon>Naviculaceae</taxon>
        <taxon>Seminavis</taxon>
    </lineage>
</organism>
<evidence type="ECO:0000256" key="5">
    <source>
        <dbReference type="ARBA" id="ARBA00023167"/>
    </source>
</evidence>
<evidence type="ECO:0000313" key="11">
    <source>
        <dbReference type="Proteomes" id="UP001153069"/>
    </source>
</evidence>
<feature type="compositionally biased region" description="Polar residues" evidence="8">
    <location>
        <begin position="1"/>
        <end position="13"/>
    </location>
</feature>
<evidence type="ECO:0000256" key="7">
    <source>
        <dbReference type="ARBA" id="ARBA00023268"/>
    </source>
</evidence>
<name>A0A9N8EUL3_9STRA</name>
<protein>
    <submittedName>
        <fullName evidence="10">Probable bifunctional methylthioribulose-1-phosphate dehydratase/enolase-phosphatase E1</fullName>
    </submittedName>
</protein>
<dbReference type="Gene3D" id="1.10.720.60">
    <property type="match status" value="1"/>
</dbReference>
<dbReference type="PANTHER" id="PTHR10640">
    <property type="entry name" value="METHYLTHIORIBULOSE-1-PHOSPHATE DEHYDRATASE"/>
    <property type="match status" value="1"/>
</dbReference>
<dbReference type="FunFam" id="3.40.225.10:FF:000003">
    <property type="entry name" value="Methylthioribulose-1-phosphate dehydratase"/>
    <property type="match status" value="1"/>
</dbReference>
<keyword evidence="5" id="KW-0486">Methionine biosynthesis</keyword>
<dbReference type="PANTHER" id="PTHR10640:SF7">
    <property type="entry name" value="METHYLTHIORIBULOSE-1-PHOSPHATE DEHYDRATASE"/>
    <property type="match status" value="1"/>
</dbReference>
<proteinExistence type="predicted"/>
<sequence>MNGTSNKDTTMTDASKDKPGYGWSNGEMNPQMFPVTRDGRIQLYSRERRWIHVNDGWTRLGGGANEHSAVTFSSQSGDALTECRDEEARTVRSLIAQLCETFYQQGWATGTGGGCSIRVGGPSENRPWRVFVAPSGIQKEDMVGDDVFELDMDRNVVVEPKTPNLRQSACTPLWYVVYRNRPNTKCVIHTHSMNAQMATLLDPTETANTLNITHLEMLKGVGSHAYDDQLEIPIIDNRPSEDLLADQLEAVIQKYPKCNAVLVRRHGVYVWGDSWESAKTQCESFDYLFQSAVQMKTLLHMDPGLPPKSGTYRVDNVSETFMKTPVTIPRRKKAKPSSAAEGFNGIGQANNRDDLLSNAVPILPRDAKVLLLDVEGCTTSISFVKDQLFPYVLDHLDDFVDSTLQPNKQEYQETVVALTADLTLVGQPIPEESKNDVKWMVRKLMEQDIKVPGLKTLQGKMWKVGYERGTLHGHVYSDVWPMLQWMKTKGCRVCIFSSGSVQAQKLLLGHSVAGNLCDYVEAHFDIPTAGNKKMAGSYKKIAEALGVSPWHVVFCSDSEAELVAAKEAGIGYQVMTIRPGNAPISDIGKEYPEVYSLLQLCGE</sequence>
<dbReference type="SMART" id="SM01007">
    <property type="entry name" value="Aldolase_II"/>
    <property type="match status" value="1"/>
</dbReference>
<reference evidence="10" key="1">
    <citation type="submission" date="2020-06" db="EMBL/GenBank/DDBJ databases">
        <authorList>
            <consortium name="Plant Systems Biology data submission"/>
        </authorList>
    </citation>
    <scope>NUCLEOTIDE SEQUENCE</scope>
    <source>
        <strain evidence="10">D6</strain>
    </source>
</reference>
<keyword evidence="11" id="KW-1185">Reference proteome</keyword>
<dbReference type="OrthoDB" id="39028at2759"/>
<gene>
    <name evidence="10" type="ORF">SEMRO_1865_G302470.1</name>
</gene>